<dbReference type="Gene3D" id="3.30.420.40">
    <property type="match status" value="2"/>
</dbReference>
<accession>A0A1I0S6C0</accession>
<protein>
    <submittedName>
        <fullName evidence="6">Sugar (Pentulose or hexulose) kinase</fullName>
    </submittedName>
</protein>
<feature type="domain" description="Carbohydrate kinase FGGY N-terminal" evidence="4">
    <location>
        <begin position="7"/>
        <end position="216"/>
    </location>
</feature>
<dbReference type="InterPro" id="IPR018484">
    <property type="entry name" value="FGGY_N"/>
</dbReference>
<dbReference type="Proteomes" id="UP000199310">
    <property type="component" value="Unassembled WGS sequence"/>
</dbReference>
<dbReference type="PANTHER" id="PTHR10196:SF57">
    <property type="entry name" value="XYLULOSE KINASE"/>
    <property type="match status" value="1"/>
</dbReference>
<evidence type="ECO:0000256" key="3">
    <source>
        <dbReference type="ARBA" id="ARBA00022777"/>
    </source>
</evidence>
<dbReference type="GO" id="GO:0005997">
    <property type="term" value="P:xylulose metabolic process"/>
    <property type="evidence" value="ECO:0007669"/>
    <property type="project" value="TreeGrafter"/>
</dbReference>
<evidence type="ECO:0000259" key="4">
    <source>
        <dbReference type="Pfam" id="PF00370"/>
    </source>
</evidence>
<dbReference type="InterPro" id="IPR049382">
    <property type="entry name" value="FGGY_C_2"/>
</dbReference>
<keyword evidence="3 6" id="KW-0418">Kinase</keyword>
<dbReference type="GO" id="GO:0005829">
    <property type="term" value="C:cytosol"/>
    <property type="evidence" value="ECO:0007669"/>
    <property type="project" value="TreeGrafter"/>
</dbReference>
<dbReference type="CDD" id="cd07772">
    <property type="entry name" value="ASKHA_NBD_FGGY_NaCK-like"/>
    <property type="match status" value="1"/>
</dbReference>
<reference evidence="7" key="1">
    <citation type="submission" date="2016-10" db="EMBL/GenBank/DDBJ databases">
        <authorList>
            <person name="Varghese N."/>
            <person name="Submissions S."/>
        </authorList>
    </citation>
    <scope>NUCLEOTIDE SEQUENCE [LARGE SCALE GENOMIC DNA]</scope>
    <source>
        <strain evidence="7">DSM 3695</strain>
    </source>
</reference>
<evidence type="ECO:0000313" key="6">
    <source>
        <dbReference type="EMBL" id="SEW51005.1"/>
    </source>
</evidence>
<dbReference type="GO" id="GO:0004856">
    <property type="term" value="F:D-xylulokinase activity"/>
    <property type="evidence" value="ECO:0007669"/>
    <property type="project" value="TreeGrafter"/>
</dbReference>
<dbReference type="PANTHER" id="PTHR10196">
    <property type="entry name" value="SUGAR KINASE"/>
    <property type="match status" value="1"/>
</dbReference>
<evidence type="ECO:0000256" key="1">
    <source>
        <dbReference type="ARBA" id="ARBA00009156"/>
    </source>
</evidence>
<dbReference type="RefSeq" id="WP_089897440.1">
    <property type="nucleotide sequence ID" value="NZ_FOJG01000002.1"/>
</dbReference>
<dbReference type="AlphaFoldDB" id="A0A1I0S6C0"/>
<dbReference type="SUPFAM" id="SSF53067">
    <property type="entry name" value="Actin-like ATPase domain"/>
    <property type="match status" value="2"/>
</dbReference>
<keyword evidence="2" id="KW-0808">Transferase</keyword>
<evidence type="ECO:0000313" key="7">
    <source>
        <dbReference type="Proteomes" id="UP000199310"/>
    </source>
</evidence>
<sequence length="465" mass="52300">MNEIPVIAIFDVGKTNKKLFLFDEQYRIIFERTARFTETMDEDGAPCENLESLRLSVFDSLREVFSRKDVVIKAINFSTYGASLVYIDEEGRPLTPLYNYLKEYPAALSEQFYHNYGGEAAFSVQTASPVLGSLNSGMQLYRLKYEKPEIFAQIKYALHLPQYMSYLLSGVPCSDMTSIGCHTNFWDFKQNNYHPWVIKEGVLEKLAPLYSSGDVMPAAFPGNNYAVGTGLHDSSAALIPYLVNFHEPFVLISTGTWCISLNPFNDTPLTPEELAADCLCYLSFQGKPVKASRLFAGYEHEQQVKRIAAHFNQHTGRYRSVEYDGNIIRLLRERNKQDTPPPAAEKGTLQVSLFGQRNLDSFASDIEAYHQLVLDIANQQYIATSRVLKGAAVKRIFVDGGFSKNVIYMNLLAALFPDIEIFAASMAQATAMGAALAIHHAWNSKKMPNDLIELKYYSVTHDATL</sequence>
<dbReference type="InterPro" id="IPR043129">
    <property type="entry name" value="ATPase_NBD"/>
</dbReference>
<evidence type="ECO:0000259" key="5">
    <source>
        <dbReference type="Pfam" id="PF21546"/>
    </source>
</evidence>
<dbReference type="STRING" id="29529.SAMN04488122_4065"/>
<proteinExistence type="inferred from homology"/>
<dbReference type="EMBL" id="FOJG01000002">
    <property type="protein sequence ID" value="SEW51005.1"/>
    <property type="molecule type" value="Genomic_DNA"/>
</dbReference>
<evidence type="ECO:0000256" key="2">
    <source>
        <dbReference type="ARBA" id="ARBA00022679"/>
    </source>
</evidence>
<keyword evidence="7" id="KW-1185">Reference proteome</keyword>
<name>A0A1I0S6C0_9BACT</name>
<dbReference type="OrthoDB" id="9786272at2"/>
<dbReference type="Pfam" id="PF21546">
    <property type="entry name" value="FGGY_C_2"/>
    <property type="match status" value="1"/>
</dbReference>
<comment type="similarity">
    <text evidence="1">Belongs to the FGGY kinase family.</text>
</comment>
<organism evidence="6 7">
    <name type="scientific">Chitinophaga arvensicola</name>
    <dbReference type="NCBI Taxonomy" id="29529"/>
    <lineage>
        <taxon>Bacteria</taxon>
        <taxon>Pseudomonadati</taxon>
        <taxon>Bacteroidota</taxon>
        <taxon>Chitinophagia</taxon>
        <taxon>Chitinophagales</taxon>
        <taxon>Chitinophagaceae</taxon>
        <taxon>Chitinophaga</taxon>
    </lineage>
</organism>
<dbReference type="Pfam" id="PF00370">
    <property type="entry name" value="FGGY_N"/>
    <property type="match status" value="1"/>
</dbReference>
<gene>
    <name evidence="6" type="ORF">SAMN04488122_4065</name>
</gene>
<feature type="domain" description="Carbohydrate kinase FGGY C-terminal" evidence="5">
    <location>
        <begin position="247"/>
        <end position="440"/>
    </location>
</feature>